<dbReference type="Proteomes" id="UP000007431">
    <property type="component" value="Unassembled WGS sequence"/>
</dbReference>
<feature type="transmembrane region" description="Helical" evidence="2">
    <location>
        <begin position="71"/>
        <end position="92"/>
    </location>
</feature>
<dbReference type="AlphaFoldDB" id="D8PNV5"/>
<dbReference type="GeneID" id="9597429"/>
<protein>
    <submittedName>
        <fullName evidence="3">Uncharacterized protein</fullName>
    </submittedName>
</protein>
<proteinExistence type="predicted"/>
<dbReference type="KEGG" id="scm:SCHCO_01140382"/>
<feature type="region of interest" description="Disordered" evidence="1">
    <location>
        <begin position="174"/>
        <end position="196"/>
    </location>
</feature>
<feature type="non-terminal residue" evidence="3">
    <location>
        <position position="268"/>
    </location>
</feature>
<feature type="transmembrane region" description="Helical" evidence="2">
    <location>
        <begin position="104"/>
        <end position="121"/>
    </location>
</feature>
<accession>D8PNV5</accession>
<evidence type="ECO:0000256" key="1">
    <source>
        <dbReference type="SAM" id="MobiDB-lite"/>
    </source>
</evidence>
<dbReference type="VEuPathDB" id="FungiDB:SCHCODRAFT_01140382"/>
<dbReference type="HOGENOM" id="CLU_1038830_0_0_1"/>
<evidence type="ECO:0000313" key="3">
    <source>
        <dbReference type="EMBL" id="EFJ01551.1"/>
    </source>
</evidence>
<dbReference type="EMBL" id="GL377302">
    <property type="protein sequence ID" value="EFJ01551.1"/>
    <property type="molecule type" value="Genomic_DNA"/>
</dbReference>
<name>D8PNV5_SCHCM</name>
<feature type="compositionally biased region" description="Basic and acidic residues" evidence="1">
    <location>
        <begin position="244"/>
        <end position="268"/>
    </location>
</feature>
<evidence type="ECO:0000313" key="4">
    <source>
        <dbReference type="Proteomes" id="UP000007431"/>
    </source>
</evidence>
<keyword evidence="4" id="KW-1185">Reference proteome</keyword>
<dbReference type="RefSeq" id="XP_003036453.1">
    <property type="nucleotide sequence ID" value="XM_003036407.1"/>
</dbReference>
<organism evidence="4">
    <name type="scientific">Schizophyllum commune (strain H4-8 / FGSC 9210)</name>
    <name type="common">Split gill fungus</name>
    <dbReference type="NCBI Taxonomy" id="578458"/>
    <lineage>
        <taxon>Eukaryota</taxon>
        <taxon>Fungi</taxon>
        <taxon>Dikarya</taxon>
        <taxon>Basidiomycota</taxon>
        <taxon>Agaricomycotina</taxon>
        <taxon>Agaricomycetes</taxon>
        <taxon>Agaricomycetidae</taxon>
        <taxon>Agaricales</taxon>
        <taxon>Schizophyllaceae</taxon>
        <taxon>Schizophyllum</taxon>
    </lineage>
</organism>
<feature type="region of interest" description="Disordered" evidence="1">
    <location>
        <begin position="239"/>
        <end position="268"/>
    </location>
</feature>
<evidence type="ECO:0000256" key="2">
    <source>
        <dbReference type="SAM" id="Phobius"/>
    </source>
</evidence>
<reference evidence="3 4" key="1">
    <citation type="journal article" date="2010" name="Nat. Biotechnol.">
        <title>Genome sequence of the model mushroom Schizophyllum commune.</title>
        <authorList>
            <person name="Ohm R.A."/>
            <person name="de Jong J.F."/>
            <person name="Lugones L.G."/>
            <person name="Aerts A."/>
            <person name="Kothe E."/>
            <person name="Stajich J.E."/>
            <person name="de Vries R.P."/>
            <person name="Record E."/>
            <person name="Levasseur A."/>
            <person name="Baker S.E."/>
            <person name="Bartholomew K.A."/>
            <person name="Coutinho P.M."/>
            <person name="Erdmann S."/>
            <person name="Fowler T.J."/>
            <person name="Gathman A.C."/>
            <person name="Lombard V."/>
            <person name="Henrissat B."/>
            <person name="Knabe N."/>
            <person name="Kuees U."/>
            <person name="Lilly W.W."/>
            <person name="Lindquist E."/>
            <person name="Lucas S."/>
            <person name="Magnuson J.K."/>
            <person name="Piumi F."/>
            <person name="Raudaskoski M."/>
            <person name="Salamov A."/>
            <person name="Schmutz J."/>
            <person name="Schwarze F.W.M.R."/>
            <person name="vanKuyk P.A."/>
            <person name="Horton J.S."/>
            <person name="Grigoriev I.V."/>
            <person name="Woesten H.A.B."/>
        </authorList>
    </citation>
    <scope>NUCLEOTIDE SEQUENCE [LARGE SCALE GENOMIC DNA]</scope>
    <source>
        <strain evidence="4">H4-8 / FGSC 9210</strain>
    </source>
</reference>
<sequence>MFSHVSSCFTASTAHHTTNLPPDGTKLQRAIPPDETSTRMTLRRPRNALEARNPTLAKTNLLDLPFPIVDYLLVLLTLNFVAVLCPIAFLFLPILAISRPSTYVLLWHPYIYFACNIFYFLRIHVNLLTSTFVLFDCFARSGLFAIRKRGHPLSCGLSNSVGLVTLVLKQSSPSPSSGLSCRPQVHHHPSPPRPDDAAVIVRTDRVYRPPSFVYFYFYIYFYFCSSATYEYYAPDSADTPDAVDDARYPTDAYDARDPTDAADDARAT</sequence>
<gene>
    <name evidence="3" type="ORF">SCHCODRAFT_102420</name>
</gene>
<keyword evidence="2" id="KW-0472">Membrane</keyword>
<keyword evidence="2" id="KW-0812">Transmembrane</keyword>
<dbReference type="InParanoid" id="D8PNV5"/>
<keyword evidence="2" id="KW-1133">Transmembrane helix</keyword>
<feature type="transmembrane region" description="Helical" evidence="2">
    <location>
        <begin position="212"/>
        <end position="232"/>
    </location>
</feature>